<keyword evidence="3" id="KW-0540">Nuclease</keyword>
<dbReference type="InterPro" id="IPR047216">
    <property type="entry name" value="Endonuclease_DUF559_bact"/>
</dbReference>
<feature type="region of interest" description="Disordered" evidence="1">
    <location>
        <begin position="118"/>
        <end position="172"/>
    </location>
</feature>
<keyword evidence="4" id="KW-1185">Reference proteome</keyword>
<sequence>MGRRLEKDIGRARSLRASMGEPERALWRILFWFRREGFHFRRQAQLGPYFVDFACHHAGLVIEVDGSSHDSEDAQAADRRRDAYLEARGYRVLRISNAEAMRNADGVYLKLADSLRGHTPTLDPSPQGGGRRKSRSRIVESSAMDQSGLPPPCGEGTGVGDTTSQIDKVMCP</sequence>
<evidence type="ECO:0000313" key="3">
    <source>
        <dbReference type="EMBL" id="SFZ84322.1"/>
    </source>
</evidence>
<feature type="domain" description="DUF559" evidence="2">
    <location>
        <begin position="11"/>
        <end position="113"/>
    </location>
</feature>
<proteinExistence type="predicted"/>
<dbReference type="EMBL" id="FPKU01000002">
    <property type="protein sequence ID" value="SFZ84322.1"/>
    <property type="molecule type" value="Genomic_DNA"/>
</dbReference>
<dbReference type="InterPro" id="IPR007569">
    <property type="entry name" value="DUF559"/>
</dbReference>
<dbReference type="RefSeq" id="WP_072342077.1">
    <property type="nucleotide sequence ID" value="NZ_FPKU01000002.1"/>
</dbReference>
<dbReference type="AlphaFoldDB" id="A0A1K2HXD8"/>
<dbReference type="STRING" id="665118.SAMN02983003_1945"/>
<evidence type="ECO:0000313" key="4">
    <source>
        <dbReference type="Proteomes" id="UP000183447"/>
    </source>
</evidence>
<dbReference type="CDD" id="cd01038">
    <property type="entry name" value="Endonuclease_DUF559"/>
    <property type="match status" value="1"/>
</dbReference>
<name>A0A1K2HXD8_9HYPH</name>
<dbReference type="InterPro" id="IPR011335">
    <property type="entry name" value="Restrct_endonuc-II-like"/>
</dbReference>
<dbReference type="SUPFAM" id="SSF52980">
    <property type="entry name" value="Restriction endonuclease-like"/>
    <property type="match status" value="1"/>
</dbReference>
<dbReference type="PANTHER" id="PTHR38590:SF1">
    <property type="entry name" value="BLL0828 PROTEIN"/>
    <property type="match status" value="1"/>
</dbReference>
<keyword evidence="3" id="KW-0255">Endonuclease</keyword>
<dbReference type="Pfam" id="PF04480">
    <property type="entry name" value="DUF559"/>
    <property type="match status" value="1"/>
</dbReference>
<dbReference type="Proteomes" id="UP000183447">
    <property type="component" value="Unassembled WGS sequence"/>
</dbReference>
<keyword evidence="3" id="KW-0378">Hydrolase</keyword>
<organism evidence="3 4">
    <name type="scientific">Devosia enhydra</name>
    <dbReference type="NCBI Taxonomy" id="665118"/>
    <lineage>
        <taxon>Bacteria</taxon>
        <taxon>Pseudomonadati</taxon>
        <taxon>Pseudomonadota</taxon>
        <taxon>Alphaproteobacteria</taxon>
        <taxon>Hyphomicrobiales</taxon>
        <taxon>Devosiaceae</taxon>
        <taxon>Devosia</taxon>
    </lineage>
</organism>
<gene>
    <name evidence="3" type="ORF">SAMN02983003_1945</name>
</gene>
<reference evidence="3 4" key="1">
    <citation type="submission" date="2016-11" db="EMBL/GenBank/DDBJ databases">
        <authorList>
            <person name="Jaros S."/>
            <person name="Januszkiewicz K."/>
            <person name="Wedrychowicz H."/>
        </authorList>
    </citation>
    <scope>NUCLEOTIDE SEQUENCE [LARGE SCALE GENOMIC DNA]</scope>
    <source>
        <strain evidence="3 4">ATCC 23634</strain>
    </source>
</reference>
<protein>
    <submittedName>
        <fullName evidence="3">Very-short-patch-repair endonuclease</fullName>
    </submittedName>
</protein>
<dbReference type="Gene3D" id="3.40.960.10">
    <property type="entry name" value="VSR Endonuclease"/>
    <property type="match status" value="1"/>
</dbReference>
<evidence type="ECO:0000256" key="1">
    <source>
        <dbReference type="SAM" id="MobiDB-lite"/>
    </source>
</evidence>
<accession>A0A1K2HXD8</accession>
<evidence type="ECO:0000259" key="2">
    <source>
        <dbReference type="Pfam" id="PF04480"/>
    </source>
</evidence>
<dbReference type="GO" id="GO:0004519">
    <property type="term" value="F:endonuclease activity"/>
    <property type="evidence" value="ECO:0007669"/>
    <property type="project" value="UniProtKB-KW"/>
</dbReference>
<dbReference type="PANTHER" id="PTHR38590">
    <property type="entry name" value="BLL0828 PROTEIN"/>
    <property type="match status" value="1"/>
</dbReference>